<name>A0AAU9IXA1_9CILI</name>
<dbReference type="EMBL" id="CAJZBQ010000009">
    <property type="protein sequence ID" value="CAG9312938.1"/>
    <property type="molecule type" value="Genomic_DNA"/>
</dbReference>
<keyword evidence="2" id="KW-1185">Reference proteome</keyword>
<proteinExistence type="predicted"/>
<protein>
    <submittedName>
        <fullName evidence="1">Uncharacterized protein</fullName>
    </submittedName>
</protein>
<comment type="caution">
    <text evidence="1">The sequence shown here is derived from an EMBL/GenBank/DDBJ whole genome shotgun (WGS) entry which is preliminary data.</text>
</comment>
<dbReference type="Proteomes" id="UP001162131">
    <property type="component" value="Unassembled WGS sequence"/>
</dbReference>
<dbReference type="Gene3D" id="3.40.50.300">
    <property type="entry name" value="P-loop containing nucleotide triphosphate hydrolases"/>
    <property type="match status" value="1"/>
</dbReference>
<gene>
    <name evidence="1" type="ORF">BSTOLATCC_MIC7729</name>
</gene>
<accession>A0AAU9IXA1</accession>
<reference evidence="1" key="1">
    <citation type="submission" date="2021-09" db="EMBL/GenBank/DDBJ databases">
        <authorList>
            <consortium name="AG Swart"/>
            <person name="Singh M."/>
            <person name="Singh A."/>
            <person name="Seah K."/>
            <person name="Emmerich C."/>
        </authorList>
    </citation>
    <scope>NUCLEOTIDE SEQUENCE</scope>
    <source>
        <strain evidence="1">ATCC30299</strain>
    </source>
</reference>
<organism evidence="1 2">
    <name type="scientific">Blepharisma stoltei</name>
    <dbReference type="NCBI Taxonomy" id="1481888"/>
    <lineage>
        <taxon>Eukaryota</taxon>
        <taxon>Sar</taxon>
        <taxon>Alveolata</taxon>
        <taxon>Ciliophora</taxon>
        <taxon>Postciliodesmatophora</taxon>
        <taxon>Heterotrichea</taxon>
        <taxon>Heterotrichida</taxon>
        <taxon>Blepharismidae</taxon>
        <taxon>Blepharisma</taxon>
    </lineage>
</organism>
<dbReference type="InterPro" id="IPR027417">
    <property type="entry name" value="P-loop_NTPase"/>
</dbReference>
<evidence type="ECO:0000313" key="2">
    <source>
        <dbReference type="Proteomes" id="UP001162131"/>
    </source>
</evidence>
<dbReference type="AlphaFoldDB" id="A0AAU9IXA1"/>
<sequence>MILRLRDLLGIAILKSKFQVEPDVVIILLGNKTGLTIENHELTKVSAEQARECTRAEYLLFAKVSAATSTMLNGVSISF</sequence>
<evidence type="ECO:0000313" key="1">
    <source>
        <dbReference type="EMBL" id="CAG9312938.1"/>
    </source>
</evidence>